<dbReference type="FunFam" id="2.60.40.10:FF:000130">
    <property type="entry name" value="Hemicentin 1"/>
    <property type="match status" value="1"/>
</dbReference>
<keyword evidence="1" id="KW-0393">Immunoglobulin domain</keyword>
<feature type="domain" description="Ig-like" evidence="2">
    <location>
        <begin position="318"/>
        <end position="407"/>
    </location>
</feature>
<dbReference type="PANTHER" id="PTHR10075">
    <property type="entry name" value="BASIGIN RELATED"/>
    <property type="match status" value="1"/>
</dbReference>
<dbReference type="InterPro" id="IPR013098">
    <property type="entry name" value="Ig_I-set"/>
</dbReference>
<dbReference type="InterPro" id="IPR003599">
    <property type="entry name" value="Ig_sub"/>
</dbReference>
<feature type="non-terminal residue" evidence="3">
    <location>
        <position position="408"/>
    </location>
</feature>
<feature type="domain" description="Ig-like" evidence="2">
    <location>
        <begin position="128"/>
        <end position="220"/>
    </location>
</feature>
<evidence type="ECO:0000259" key="2">
    <source>
        <dbReference type="PROSITE" id="PS50835"/>
    </source>
</evidence>
<comment type="caution">
    <text evidence="3">The sequence shown here is derived from an EMBL/GenBank/DDBJ whole genome shotgun (WGS) entry which is preliminary data.</text>
</comment>
<dbReference type="InterPro" id="IPR003598">
    <property type="entry name" value="Ig_sub2"/>
</dbReference>
<dbReference type="Pfam" id="PF13927">
    <property type="entry name" value="Ig_3"/>
    <property type="match status" value="1"/>
</dbReference>
<dbReference type="InterPro" id="IPR007110">
    <property type="entry name" value="Ig-like_dom"/>
</dbReference>
<dbReference type="PROSITE" id="PS50835">
    <property type="entry name" value="IG_LIKE"/>
    <property type="match status" value="4"/>
</dbReference>
<protein>
    <recommendedName>
        <fullName evidence="2">Ig-like domain-containing protein</fullName>
    </recommendedName>
</protein>
<evidence type="ECO:0000313" key="4">
    <source>
        <dbReference type="Proteomes" id="UP000269945"/>
    </source>
</evidence>
<dbReference type="PANTHER" id="PTHR10075:SF14">
    <property type="entry name" value="CELL ADHESION MOLECULE DSCAM2-RELATED"/>
    <property type="match status" value="1"/>
</dbReference>
<dbReference type="FunFam" id="2.60.40.10:FF:000503">
    <property type="entry name" value="Hemicentin 1"/>
    <property type="match status" value="1"/>
</dbReference>
<evidence type="ECO:0000313" key="3">
    <source>
        <dbReference type="EMBL" id="VCW48578.1"/>
    </source>
</evidence>
<dbReference type="SMART" id="SM00409">
    <property type="entry name" value="IG"/>
    <property type="match status" value="4"/>
</dbReference>
<accession>A0A9X9LBM8</accession>
<dbReference type="EMBL" id="CYRY02000001">
    <property type="protein sequence ID" value="VCW48578.1"/>
    <property type="molecule type" value="Genomic_DNA"/>
</dbReference>
<dbReference type="FunFam" id="2.60.40.10:FF:001075">
    <property type="entry name" value="Hemicentin 1"/>
    <property type="match status" value="1"/>
</dbReference>
<keyword evidence="4" id="KW-1185">Reference proteome</keyword>
<reference evidence="3 4" key="1">
    <citation type="submission" date="2018-10" db="EMBL/GenBank/DDBJ databases">
        <authorList>
            <person name="Ekblom R."/>
            <person name="Jareborg N."/>
        </authorList>
    </citation>
    <scope>NUCLEOTIDE SEQUENCE [LARGE SCALE GENOMIC DNA]</scope>
    <source>
        <tissue evidence="3">Muscle</tissue>
    </source>
</reference>
<dbReference type="InterPro" id="IPR013783">
    <property type="entry name" value="Ig-like_fold"/>
</dbReference>
<feature type="domain" description="Ig-like" evidence="2">
    <location>
        <begin position="224"/>
        <end position="313"/>
    </location>
</feature>
<feature type="domain" description="Ig-like" evidence="2">
    <location>
        <begin position="37"/>
        <end position="121"/>
    </location>
</feature>
<dbReference type="InterPro" id="IPR036179">
    <property type="entry name" value="Ig-like_dom_sf"/>
</dbReference>
<sequence length="408" mass="44289">MKIIETRVSDSGMYLCVATNIAGNVTQSVKLNVHVPPKIQRGPKLMKVQAGQRVDIPCNAQGTPLPVITWLKGGSATLVDGVRLVSSSDGTLSIDQALLSDAGVYTCVATNMAGSDETEITLHVQEPPTLEDLEPPYNTPFQERVASERIAFPCPAKGTPKPTIKWIWNGRELTGREPGISILEDGTLLVIASVTPSDNGEYICVAVNEAGTTEKKYNLKVHVPPVIKDKEQITNVSVLVNQLTNLFCEVEGTPSPTIMWYRDDVQVTESSTIHIVNNGKILKLFRVAPEDAGSYSCKAVNVAGTSQKYFNIEVLVPPTIIGAGSPNEVSVVLNHDITLECQVKGTPFPIIHWFKDGKPLFLEDPNIELLDRGQVLHLKNARRSDKGRYQCAASSGAGKQAKDIKLTV</sequence>
<gene>
    <name evidence="3" type="ORF">BN2614_LOCUS11</name>
</gene>
<dbReference type="FunFam" id="2.60.40.10:FF:000186">
    <property type="entry name" value="Hemicentin 1"/>
    <property type="match status" value="1"/>
</dbReference>
<dbReference type="Pfam" id="PF07679">
    <property type="entry name" value="I-set"/>
    <property type="match status" value="3"/>
</dbReference>
<dbReference type="AlphaFoldDB" id="A0A9X9LBM8"/>
<proteinExistence type="predicted"/>
<evidence type="ECO:0000256" key="1">
    <source>
        <dbReference type="ARBA" id="ARBA00023319"/>
    </source>
</evidence>
<dbReference type="Proteomes" id="UP000269945">
    <property type="component" value="Unassembled WGS sequence"/>
</dbReference>
<dbReference type="SMART" id="SM00408">
    <property type="entry name" value="IGc2"/>
    <property type="match status" value="4"/>
</dbReference>
<dbReference type="Gene3D" id="2.60.40.10">
    <property type="entry name" value="Immunoglobulins"/>
    <property type="match status" value="5"/>
</dbReference>
<name>A0A9X9LBM8_GULGU</name>
<dbReference type="SUPFAM" id="SSF48726">
    <property type="entry name" value="Immunoglobulin"/>
    <property type="match status" value="5"/>
</dbReference>
<organism evidence="3 4">
    <name type="scientific">Gulo gulo</name>
    <name type="common">Wolverine</name>
    <name type="synonym">Gluton</name>
    <dbReference type="NCBI Taxonomy" id="48420"/>
    <lineage>
        <taxon>Eukaryota</taxon>
        <taxon>Metazoa</taxon>
        <taxon>Chordata</taxon>
        <taxon>Craniata</taxon>
        <taxon>Vertebrata</taxon>
        <taxon>Euteleostomi</taxon>
        <taxon>Mammalia</taxon>
        <taxon>Eutheria</taxon>
        <taxon>Laurasiatheria</taxon>
        <taxon>Carnivora</taxon>
        <taxon>Caniformia</taxon>
        <taxon>Musteloidea</taxon>
        <taxon>Mustelidae</taxon>
        <taxon>Guloninae</taxon>
        <taxon>Gulo</taxon>
    </lineage>
</organism>